<accession>A0A011WUA5</accession>
<organism evidence="1 2">
    <name type="scientific">Ruminococcus albus SY3</name>
    <dbReference type="NCBI Taxonomy" id="1341156"/>
    <lineage>
        <taxon>Bacteria</taxon>
        <taxon>Bacillati</taxon>
        <taxon>Bacillota</taxon>
        <taxon>Clostridia</taxon>
        <taxon>Eubacteriales</taxon>
        <taxon>Oscillospiraceae</taxon>
        <taxon>Ruminococcus</taxon>
    </lineage>
</organism>
<evidence type="ECO:0000313" key="1">
    <source>
        <dbReference type="EMBL" id="EXM40585.1"/>
    </source>
</evidence>
<dbReference type="Proteomes" id="UP000021369">
    <property type="component" value="Unassembled WGS sequence"/>
</dbReference>
<dbReference type="OrthoDB" id="1821817at2"/>
<dbReference type="RefSeq" id="WP_037284651.1">
    <property type="nucleotide sequence ID" value="NZ_JEOB01000001.1"/>
</dbReference>
<comment type="caution">
    <text evidence="1">The sequence shown here is derived from an EMBL/GenBank/DDBJ whole genome shotgun (WGS) entry which is preliminary data.</text>
</comment>
<protein>
    <submittedName>
        <fullName evidence="1">Uncharacterized protein</fullName>
    </submittedName>
</protein>
<evidence type="ECO:0000313" key="2">
    <source>
        <dbReference type="Proteomes" id="UP000021369"/>
    </source>
</evidence>
<keyword evidence="2" id="KW-1185">Reference proteome</keyword>
<reference evidence="1 2" key="1">
    <citation type="submission" date="2013-06" db="EMBL/GenBank/DDBJ databases">
        <title>Rumen cellulosomics: divergent fiber-degrading strategies revealed by comparative genome-wide analysis of six Ruminococcal strains.</title>
        <authorList>
            <person name="Dassa B."/>
            <person name="Borovok I."/>
            <person name="Lamed R."/>
            <person name="Flint H."/>
            <person name="Yeoman C.J."/>
            <person name="White B."/>
            <person name="Bayer E.A."/>
        </authorList>
    </citation>
    <scope>NUCLEOTIDE SEQUENCE [LARGE SCALE GENOMIC DNA]</scope>
    <source>
        <strain evidence="1 2">SY3</strain>
    </source>
</reference>
<dbReference type="EMBL" id="JEOB01000001">
    <property type="protein sequence ID" value="EXM40585.1"/>
    <property type="molecule type" value="Genomic_DNA"/>
</dbReference>
<dbReference type="AlphaFoldDB" id="A0A011WUA5"/>
<gene>
    <name evidence="1" type="ORF">RASY3_01855</name>
</gene>
<proteinExistence type="predicted"/>
<sequence>MDRIIGIKADKFIAAVAKVIRAYEDVSMSEIKRRIADGDYIYSGDLYRAAEIKKVLKINDELTKAGINCVMYERGNETDAEYLNNRLASYKQTEEWTEYVMDMEAQAEENS</sequence>
<name>A0A011WUA5_RUMAL</name>
<dbReference type="PATRIC" id="fig|1341156.4.peg.94"/>